<proteinExistence type="predicted"/>
<comment type="caution">
    <text evidence="1">The sequence shown here is derived from an EMBL/GenBank/DDBJ whole genome shotgun (WGS) entry which is preliminary data.</text>
</comment>
<evidence type="ECO:0000313" key="1">
    <source>
        <dbReference type="EMBL" id="KAJ1134815.1"/>
    </source>
</evidence>
<accession>A0AAV7Q6D2</accession>
<evidence type="ECO:0000313" key="2">
    <source>
        <dbReference type="Proteomes" id="UP001066276"/>
    </source>
</evidence>
<reference evidence="1" key="1">
    <citation type="journal article" date="2022" name="bioRxiv">
        <title>Sequencing and chromosome-scale assembly of the giantPleurodeles waltlgenome.</title>
        <authorList>
            <person name="Brown T."/>
            <person name="Elewa A."/>
            <person name="Iarovenko S."/>
            <person name="Subramanian E."/>
            <person name="Araus A.J."/>
            <person name="Petzold A."/>
            <person name="Susuki M."/>
            <person name="Suzuki K.-i.T."/>
            <person name="Hayashi T."/>
            <person name="Toyoda A."/>
            <person name="Oliveira C."/>
            <person name="Osipova E."/>
            <person name="Leigh N.D."/>
            <person name="Simon A."/>
            <person name="Yun M.H."/>
        </authorList>
    </citation>
    <scope>NUCLEOTIDE SEQUENCE</scope>
    <source>
        <strain evidence="1">20211129_DDA</strain>
        <tissue evidence="1">Liver</tissue>
    </source>
</reference>
<organism evidence="1 2">
    <name type="scientific">Pleurodeles waltl</name>
    <name type="common">Iberian ribbed newt</name>
    <dbReference type="NCBI Taxonomy" id="8319"/>
    <lineage>
        <taxon>Eukaryota</taxon>
        <taxon>Metazoa</taxon>
        <taxon>Chordata</taxon>
        <taxon>Craniata</taxon>
        <taxon>Vertebrata</taxon>
        <taxon>Euteleostomi</taxon>
        <taxon>Amphibia</taxon>
        <taxon>Batrachia</taxon>
        <taxon>Caudata</taxon>
        <taxon>Salamandroidea</taxon>
        <taxon>Salamandridae</taxon>
        <taxon>Pleurodelinae</taxon>
        <taxon>Pleurodeles</taxon>
    </lineage>
</organism>
<gene>
    <name evidence="1" type="ORF">NDU88_001261</name>
</gene>
<sequence length="83" mass="9260">MIGVLLHGALQMAEKFRTYYADQSQIPYSEQATADYLEHIAMKWLSDSHRERFMAPLHPAEITAVLKDTPTGKAPGSISISLI</sequence>
<dbReference type="Proteomes" id="UP001066276">
    <property type="component" value="Chromosome 6"/>
</dbReference>
<protein>
    <submittedName>
        <fullName evidence="1">Uncharacterized protein</fullName>
    </submittedName>
</protein>
<keyword evidence="2" id="KW-1185">Reference proteome</keyword>
<dbReference type="EMBL" id="JANPWB010000010">
    <property type="protein sequence ID" value="KAJ1134815.1"/>
    <property type="molecule type" value="Genomic_DNA"/>
</dbReference>
<dbReference type="AlphaFoldDB" id="A0AAV7Q6D2"/>
<name>A0AAV7Q6D2_PLEWA</name>